<evidence type="ECO:0000313" key="4">
    <source>
        <dbReference type="Proteomes" id="UP000235145"/>
    </source>
</evidence>
<feature type="region of interest" description="Disordered" evidence="1">
    <location>
        <begin position="61"/>
        <end position="197"/>
    </location>
</feature>
<dbReference type="Pfam" id="PF25597">
    <property type="entry name" value="SH3_retrovirus"/>
    <property type="match status" value="1"/>
</dbReference>
<feature type="compositionally biased region" description="Low complexity" evidence="1">
    <location>
        <begin position="114"/>
        <end position="145"/>
    </location>
</feature>
<organism evidence="3 4">
    <name type="scientific">Lactuca sativa</name>
    <name type="common">Garden lettuce</name>
    <dbReference type="NCBI Taxonomy" id="4236"/>
    <lineage>
        <taxon>Eukaryota</taxon>
        <taxon>Viridiplantae</taxon>
        <taxon>Streptophyta</taxon>
        <taxon>Embryophyta</taxon>
        <taxon>Tracheophyta</taxon>
        <taxon>Spermatophyta</taxon>
        <taxon>Magnoliopsida</taxon>
        <taxon>eudicotyledons</taxon>
        <taxon>Gunneridae</taxon>
        <taxon>Pentapetalae</taxon>
        <taxon>asterids</taxon>
        <taxon>campanulids</taxon>
        <taxon>Asterales</taxon>
        <taxon>Asteraceae</taxon>
        <taxon>Cichorioideae</taxon>
        <taxon>Cichorieae</taxon>
        <taxon>Lactucinae</taxon>
        <taxon>Lactuca</taxon>
    </lineage>
</organism>
<dbReference type="EMBL" id="NBSK02000004">
    <property type="protein sequence ID" value="KAJ0214451.1"/>
    <property type="molecule type" value="Genomic_DNA"/>
</dbReference>
<accession>A0A9R1W1D9</accession>
<evidence type="ECO:0000313" key="3">
    <source>
        <dbReference type="EMBL" id="KAJ0214451.1"/>
    </source>
</evidence>
<evidence type="ECO:0000259" key="2">
    <source>
        <dbReference type="Pfam" id="PF25597"/>
    </source>
</evidence>
<feature type="compositionally biased region" description="Polar residues" evidence="1">
    <location>
        <begin position="98"/>
        <end position="112"/>
    </location>
</feature>
<dbReference type="AlphaFoldDB" id="A0A9R1W1D9"/>
<reference evidence="3 4" key="1">
    <citation type="journal article" date="2017" name="Nat. Commun.">
        <title>Genome assembly with in vitro proximity ligation data and whole-genome triplication in lettuce.</title>
        <authorList>
            <person name="Reyes-Chin-Wo S."/>
            <person name="Wang Z."/>
            <person name="Yang X."/>
            <person name="Kozik A."/>
            <person name="Arikit S."/>
            <person name="Song C."/>
            <person name="Xia L."/>
            <person name="Froenicke L."/>
            <person name="Lavelle D.O."/>
            <person name="Truco M.J."/>
            <person name="Xia R."/>
            <person name="Zhu S."/>
            <person name="Xu C."/>
            <person name="Xu H."/>
            <person name="Xu X."/>
            <person name="Cox K."/>
            <person name="Korf I."/>
            <person name="Meyers B.C."/>
            <person name="Michelmore R.W."/>
        </authorList>
    </citation>
    <scope>NUCLEOTIDE SEQUENCE [LARGE SCALE GENOMIC DNA]</scope>
    <source>
        <strain evidence="4">cv. Salinas</strain>
        <tissue evidence="3">Seedlings</tissue>
    </source>
</reference>
<comment type="caution">
    <text evidence="3">The sequence shown here is derived from an EMBL/GenBank/DDBJ whole genome shotgun (WGS) entry which is preliminary data.</text>
</comment>
<feature type="compositionally biased region" description="Polar residues" evidence="1">
    <location>
        <begin position="168"/>
        <end position="184"/>
    </location>
</feature>
<keyword evidence="4" id="KW-1185">Reference proteome</keyword>
<evidence type="ECO:0000256" key="1">
    <source>
        <dbReference type="SAM" id="MobiDB-lite"/>
    </source>
</evidence>
<feature type="domain" description="Retroviral polymerase SH3-like" evidence="2">
    <location>
        <begin position="2"/>
        <end position="48"/>
    </location>
</feature>
<dbReference type="Proteomes" id="UP000235145">
    <property type="component" value="Unassembled WGS sequence"/>
</dbReference>
<dbReference type="InterPro" id="IPR057670">
    <property type="entry name" value="SH3_retrovirus"/>
</dbReference>
<name>A0A9R1W1D9_LACSA</name>
<gene>
    <name evidence="3" type="ORF">LSAT_V11C400165940</name>
</gene>
<protein>
    <recommendedName>
        <fullName evidence="2">Retroviral polymerase SH3-like domain-containing protein</fullName>
    </recommendedName>
</protein>
<sequence>MDFRSTSCVFLGYSHSHHRYRCYDPLTERLDVVRHVRFNEYSFPFVKPTLSPEPSSFTEPYYSSYPKSPTPSPQILDTDHTLPLHSPIHTYSRRTHTHPSTSAFESYTQPHTDSLPIPTPSTNTNSSPEPTTPDPNTSTTPVSNSKHTSTSRTHPPNLRQHPKPNPKYTASSFHTQTSNSNIEPTSFDIANASPQWR</sequence>
<proteinExistence type="predicted"/>